<reference evidence="2 3" key="1">
    <citation type="submission" date="2019-02" db="EMBL/GenBank/DDBJ databases">
        <title>Opniocepnalus argus genome.</title>
        <authorList>
            <person name="Zhou C."/>
            <person name="Xiao S."/>
        </authorList>
    </citation>
    <scope>NUCLEOTIDE SEQUENCE [LARGE SCALE GENOMIC DNA]</scope>
    <source>
        <strain evidence="2">OARG1902GOOAL</strain>
        <tissue evidence="2">Muscle</tissue>
    </source>
</reference>
<dbReference type="InterPro" id="IPR013783">
    <property type="entry name" value="Ig-like_fold"/>
</dbReference>
<evidence type="ECO:0000259" key="1">
    <source>
        <dbReference type="PROSITE" id="PS50835"/>
    </source>
</evidence>
<keyword evidence="3" id="KW-1185">Reference proteome</keyword>
<name>A0A6G1QKT5_CHAAH</name>
<dbReference type="GO" id="GO:0009897">
    <property type="term" value="C:external side of plasma membrane"/>
    <property type="evidence" value="ECO:0007669"/>
    <property type="project" value="TreeGrafter"/>
</dbReference>
<dbReference type="GO" id="GO:0035723">
    <property type="term" value="P:interleukin-15-mediated signaling pathway"/>
    <property type="evidence" value="ECO:0007669"/>
    <property type="project" value="TreeGrafter"/>
</dbReference>
<dbReference type="Pfam" id="PF07686">
    <property type="entry name" value="V-set"/>
    <property type="match status" value="1"/>
</dbReference>
<feature type="domain" description="Ig-like" evidence="1">
    <location>
        <begin position="155"/>
        <end position="228"/>
    </location>
</feature>
<dbReference type="GO" id="GO:0070374">
    <property type="term" value="P:positive regulation of ERK1 and ERK2 cascade"/>
    <property type="evidence" value="ECO:0007669"/>
    <property type="project" value="TreeGrafter"/>
</dbReference>
<dbReference type="PROSITE" id="PS50835">
    <property type="entry name" value="IG_LIKE"/>
    <property type="match status" value="2"/>
</dbReference>
<reference evidence="3" key="2">
    <citation type="submission" date="2019-02" db="EMBL/GenBank/DDBJ databases">
        <title>Opniocepnalus argus Var Kimnra genome.</title>
        <authorList>
            <person name="Zhou C."/>
            <person name="Xiao S."/>
        </authorList>
    </citation>
    <scope>NUCLEOTIDE SEQUENCE [LARGE SCALE GENOMIC DNA]</scope>
</reference>
<organism evidence="2 3">
    <name type="scientific">Channa argus</name>
    <name type="common">Northern snakehead</name>
    <name type="synonym">Ophicephalus argus</name>
    <dbReference type="NCBI Taxonomy" id="215402"/>
    <lineage>
        <taxon>Eukaryota</taxon>
        <taxon>Metazoa</taxon>
        <taxon>Chordata</taxon>
        <taxon>Craniata</taxon>
        <taxon>Vertebrata</taxon>
        <taxon>Euteleostomi</taxon>
        <taxon>Actinopterygii</taxon>
        <taxon>Neopterygii</taxon>
        <taxon>Teleostei</taxon>
        <taxon>Neoteleostei</taxon>
        <taxon>Acanthomorphata</taxon>
        <taxon>Anabantaria</taxon>
        <taxon>Anabantiformes</taxon>
        <taxon>Channoidei</taxon>
        <taxon>Channidae</taxon>
        <taxon>Channa</taxon>
    </lineage>
</organism>
<dbReference type="Proteomes" id="UP000503349">
    <property type="component" value="Chromosome 18"/>
</dbReference>
<dbReference type="SUPFAM" id="SSF48726">
    <property type="entry name" value="Immunoglobulin"/>
    <property type="match status" value="2"/>
</dbReference>
<dbReference type="GO" id="GO:0042110">
    <property type="term" value="P:T cell activation"/>
    <property type="evidence" value="ECO:0007669"/>
    <property type="project" value="TreeGrafter"/>
</dbReference>
<dbReference type="InterPro" id="IPR013106">
    <property type="entry name" value="Ig_V-set"/>
</dbReference>
<evidence type="ECO:0000313" key="2">
    <source>
        <dbReference type="EMBL" id="KAF3703165.1"/>
    </source>
</evidence>
<dbReference type="PANTHER" id="PTHR11422:SF5">
    <property type="entry name" value="DIVERSE IMMUNOGLOBULIN DOMAIN-CONTAINING PROTEIN 1.1 ISOFORM X1-RELATED"/>
    <property type="match status" value="1"/>
</dbReference>
<dbReference type="EMBL" id="CM015729">
    <property type="protein sequence ID" value="KAF3703165.1"/>
    <property type="molecule type" value="Genomic_DNA"/>
</dbReference>
<dbReference type="GO" id="GO:1990782">
    <property type="term" value="F:protein tyrosine kinase binding"/>
    <property type="evidence" value="ECO:0007669"/>
    <property type="project" value="TreeGrafter"/>
</dbReference>
<dbReference type="AlphaFoldDB" id="A0A6G1QKT5"/>
<sequence length="242" mass="27386">MQHFSRRSSSADANSREKKVTMAEQRWIQTLFLLILEFQFTGASYFIRGGGDITLTSENMINHQNNCDRTTWLFSGSGNTAAVELVNRGKIQTESKSKSHRLSVTENCSLVIKKVTDEDAGRYSCRQFDKPGRQQGSDSEVDVSVVTMTQHKDTDKVTLNCSVWTYGLCSYTVKWLYDGKDVKNNHSNLLTSQSSCTNTVHFLTSLYQSNSFTCELTDDDTNQQFTFTLYPPTEKPGRKTMS</sequence>
<dbReference type="InterPro" id="IPR036179">
    <property type="entry name" value="Ig-like_dom_sf"/>
</dbReference>
<gene>
    <name evidence="2" type="ORF">EXN66_Car018853</name>
</gene>
<protein>
    <recommendedName>
        <fullName evidence="1">Ig-like domain-containing protein</fullName>
    </recommendedName>
</protein>
<dbReference type="Gene3D" id="2.60.40.10">
    <property type="entry name" value="Immunoglobulins"/>
    <property type="match status" value="2"/>
</dbReference>
<dbReference type="GO" id="GO:0042289">
    <property type="term" value="F:MHC class II protein binding"/>
    <property type="evidence" value="ECO:0007669"/>
    <property type="project" value="TreeGrafter"/>
</dbReference>
<dbReference type="PANTHER" id="PTHR11422">
    <property type="entry name" value="T-CELL SURFACE GLYCOPROTEIN CD4"/>
    <property type="match status" value="1"/>
</dbReference>
<dbReference type="InterPro" id="IPR007110">
    <property type="entry name" value="Ig-like_dom"/>
</dbReference>
<feature type="domain" description="Ig-like" evidence="1">
    <location>
        <begin position="71"/>
        <end position="144"/>
    </location>
</feature>
<evidence type="ECO:0000313" key="3">
    <source>
        <dbReference type="Proteomes" id="UP000503349"/>
    </source>
</evidence>
<accession>A0A6G1QKT5</accession>
<proteinExistence type="predicted"/>
<dbReference type="GO" id="GO:0045121">
    <property type="term" value="C:membrane raft"/>
    <property type="evidence" value="ECO:0007669"/>
    <property type="project" value="TreeGrafter"/>
</dbReference>